<feature type="region of interest" description="Disordered" evidence="1">
    <location>
        <begin position="334"/>
        <end position="364"/>
    </location>
</feature>
<evidence type="ECO:0000313" key="4">
    <source>
        <dbReference type="Proteomes" id="UP001177023"/>
    </source>
</evidence>
<dbReference type="InterPro" id="IPR004843">
    <property type="entry name" value="Calcineurin-like_PHP"/>
</dbReference>
<dbReference type="Gene3D" id="3.60.21.10">
    <property type="match status" value="1"/>
</dbReference>
<dbReference type="GO" id="GO:0005737">
    <property type="term" value="C:cytoplasm"/>
    <property type="evidence" value="ECO:0007669"/>
    <property type="project" value="TreeGrafter"/>
</dbReference>
<dbReference type="Proteomes" id="UP001177023">
    <property type="component" value="Unassembled WGS sequence"/>
</dbReference>
<comment type="caution">
    <text evidence="3">The sequence shown here is derived from an EMBL/GenBank/DDBJ whole genome shotgun (WGS) entry which is preliminary data.</text>
</comment>
<dbReference type="InterPro" id="IPR029052">
    <property type="entry name" value="Metallo-depent_PP-like"/>
</dbReference>
<keyword evidence="4" id="KW-1185">Reference proteome</keyword>
<dbReference type="PANTHER" id="PTHR11668:SF4">
    <property type="entry name" value="SERINE_THREONINE SPECIFIC PROTEIN PHOSPHATASES DOMAIN-CONTAINING PROTEIN"/>
    <property type="match status" value="1"/>
</dbReference>
<gene>
    <name evidence="3" type="ORF">MSPICULIGERA_LOCUS24596</name>
</gene>
<name>A0AA36DF82_9BILA</name>
<accession>A0AA36DF82</accession>
<feature type="domain" description="Serine/threonine specific protein phosphatases" evidence="2">
    <location>
        <begin position="55"/>
        <end position="331"/>
    </location>
</feature>
<evidence type="ECO:0000313" key="3">
    <source>
        <dbReference type="EMBL" id="CAJ0586599.1"/>
    </source>
</evidence>
<dbReference type="InterPro" id="IPR050341">
    <property type="entry name" value="PP1_catalytic_subunit"/>
</dbReference>
<organism evidence="3 4">
    <name type="scientific">Mesorhabditis spiculigera</name>
    <dbReference type="NCBI Taxonomy" id="96644"/>
    <lineage>
        <taxon>Eukaryota</taxon>
        <taxon>Metazoa</taxon>
        <taxon>Ecdysozoa</taxon>
        <taxon>Nematoda</taxon>
        <taxon>Chromadorea</taxon>
        <taxon>Rhabditida</taxon>
        <taxon>Rhabditina</taxon>
        <taxon>Rhabditomorpha</taxon>
        <taxon>Rhabditoidea</taxon>
        <taxon>Rhabditidae</taxon>
        <taxon>Mesorhabditinae</taxon>
        <taxon>Mesorhabditis</taxon>
    </lineage>
</organism>
<evidence type="ECO:0000256" key="1">
    <source>
        <dbReference type="SAM" id="MobiDB-lite"/>
    </source>
</evidence>
<dbReference type="SMART" id="SM00156">
    <property type="entry name" value="PP2Ac"/>
    <property type="match status" value="1"/>
</dbReference>
<dbReference type="GO" id="GO:0004722">
    <property type="term" value="F:protein serine/threonine phosphatase activity"/>
    <property type="evidence" value="ECO:0007669"/>
    <property type="project" value="TreeGrafter"/>
</dbReference>
<dbReference type="PRINTS" id="PR00114">
    <property type="entry name" value="STPHPHTASE"/>
</dbReference>
<dbReference type="EMBL" id="CATQJA010002709">
    <property type="protein sequence ID" value="CAJ0586599.1"/>
    <property type="molecule type" value="Genomic_DNA"/>
</dbReference>
<sequence length="364" mass="40450">MAAAAPEEPPQPVQRIIDLTKDIEGDKLDLKKFISNILRYIDEYTSDPPSFPTYKNTAAVLQVIHAAREVIVREPGVVAVKSPVAVCGPLMGHGDSLIQCFANVGRPCKMKYIFLGNYAGSGAHPHEVLLLMLALKALYPDRVIALKGHMEDPPVLEAIMFIEGMKMRDLVPLDNSPRPVWQAIKECVCMLPLAATINDTVLCVSGGIGPLLCKEGLQQLGPLQRPHNPSVPTDRLRVMEVIWGVMRLRHRPTRPNWPHFSPNDVEEFCNKHGIKFIVRGRQFVANGFLNNPRQLVTLSSAENYLALLENQSAVLIFGKDPLKVIARRWAPINREPDSLDDNKAPQGTNQLPTSPPDWPNAKKK</sequence>
<proteinExistence type="predicted"/>
<feature type="non-terminal residue" evidence="3">
    <location>
        <position position="1"/>
    </location>
</feature>
<feature type="compositionally biased region" description="Basic and acidic residues" evidence="1">
    <location>
        <begin position="334"/>
        <end position="343"/>
    </location>
</feature>
<dbReference type="Pfam" id="PF00149">
    <property type="entry name" value="Metallophos"/>
    <property type="match status" value="1"/>
</dbReference>
<dbReference type="InterPro" id="IPR006186">
    <property type="entry name" value="Ser/Thr-sp_prot-phosphatase"/>
</dbReference>
<dbReference type="GO" id="GO:0005634">
    <property type="term" value="C:nucleus"/>
    <property type="evidence" value="ECO:0007669"/>
    <property type="project" value="TreeGrafter"/>
</dbReference>
<reference evidence="3" key="1">
    <citation type="submission" date="2023-06" db="EMBL/GenBank/DDBJ databases">
        <authorList>
            <person name="Delattre M."/>
        </authorList>
    </citation>
    <scope>NUCLEOTIDE SEQUENCE</scope>
    <source>
        <strain evidence="3">AF72</strain>
    </source>
</reference>
<dbReference type="AlphaFoldDB" id="A0AA36DF82"/>
<dbReference type="SUPFAM" id="SSF56300">
    <property type="entry name" value="Metallo-dependent phosphatases"/>
    <property type="match status" value="1"/>
</dbReference>
<evidence type="ECO:0000259" key="2">
    <source>
        <dbReference type="SMART" id="SM00156"/>
    </source>
</evidence>
<dbReference type="PANTHER" id="PTHR11668">
    <property type="entry name" value="SERINE/THREONINE PROTEIN PHOSPHATASE"/>
    <property type="match status" value="1"/>
</dbReference>
<protein>
    <recommendedName>
        <fullName evidence="2">Serine/threonine specific protein phosphatases domain-containing protein</fullName>
    </recommendedName>
</protein>